<keyword evidence="4" id="KW-0804">Transcription</keyword>
<keyword evidence="7" id="KW-1185">Reference proteome</keyword>
<dbReference type="CDD" id="cd08459">
    <property type="entry name" value="PBP2_DntR_NahR_LinR_like"/>
    <property type="match status" value="1"/>
</dbReference>
<dbReference type="PANTHER" id="PTHR30118">
    <property type="entry name" value="HTH-TYPE TRANSCRIPTIONAL REGULATOR LEUO-RELATED"/>
    <property type="match status" value="1"/>
</dbReference>
<dbReference type="Pfam" id="PF03466">
    <property type="entry name" value="LysR_substrate"/>
    <property type="match status" value="1"/>
</dbReference>
<dbReference type="Pfam" id="PF00126">
    <property type="entry name" value="HTH_1"/>
    <property type="match status" value="1"/>
</dbReference>
<dbReference type="InterPro" id="IPR000847">
    <property type="entry name" value="LysR_HTH_N"/>
</dbReference>
<sequence>MAGFDLNLITTFVTLYETQSVTLAADRLCVTQPSVSYALAKLREQFDDALFVRNQQGMQPTRLAMQLYGGFKNATRSIDAAVSDARQFAPATSRRHFRLALSDLGEMAFLPRLLEQLNELAPNIELDIVPLEIDQVTTWLNDGHIDAAICSRPLPGAGIVHCKLMSEHYCCLVDEAHPRIDAQMSLQQFLAEPHVIVTRTSGHGMAEDVLQRMGVERRVRLRIPHFSVLPKIIPGTEMLTILPSRIAQSFCELPLTQPLKIVELPFDVPHFEVTLHWHSRSEKSRALSWFFEQIELSLSDTEETENTRIKH</sequence>
<evidence type="ECO:0000313" key="7">
    <source>
        <dbReference type="Proteomes" id="UP000515254"/>
    </source>
</evidence>
<dbReference type="Proteomes" id="UP000515254">
    <property type="component" value="Chromosome"/>
</dbReference>
<evidence type="ECO:0000313" key="6">
    <source>
        <dbReference type="EMBL" id="QNH01727.1"/>
    </source>
</evidence>
<dbReference type="SUPFAM" id="SSF53850">
    <property type="entry name" value="Periplasmic binding protein-like II"/>
    <property type="match status" value="1"/>
</dbReference>
<name>A0ABX6SJE2_9PSED</name>
<reference evidence="6 7" key="1">
    <citation type="journal article" date="2020" name="Microbiol. Resour. Announc.">
        <title>Complete genome sequences of four natural Pseudomonas isolates that catabolize a wide range of aromatic compounds relevant to lignin valorization.</title>
        <authorList>
            <person name="Hatmaker E.A."/>
            <person name="Presley G."/>
            <person name="Cannon O."/>
            <person name="Guss A.M."/>
            <person name="Elkins J.G."/>
        </authorList>
    </citation>
    <scope>NUCLEOTIDE SEQUENCE [LARGE SCALE GENOMIC DNA]</scope>
    <source>
        <strain evidence="6 7">B10D7D</strain>
    </source>
</reference>
<evidence type="ECO:0000256" key="2">
    <source>
        <dbReference type="ARBA" id="ARBA00023015"/>
    </source>
</evidence>
<evidence type="ECO:0000256" key="3">
    <source>
        <dbReference type="ARBA" id="ARBA00023125"/>
    </source>
</evidence>
<dbReference type="RefSeq" id="WP_179543661.1">
    <property type="nucleotide sequence ID" value="NZ_CP060009.1"/>
</dbReference>
<dbReference type="PANTHER" id="PTHR30118:SF15">
    <property type="entry name" value="TRANSCRIPTIONAL REGULATORY PROTEIN"/>
    <property type="match status" value="1"/>
</dbReference>
<evidence type="ECO:0000256" key="4">
    <source>
        <dbReference type="ARBA" id="ARBA00023163"/>
    </source>
</evidence>
<dbReference type="InterPro" id="IPR036390">
    <property type="entry name" value="WH_DNA-bd_sf"/>
</dbReference>
<dbReference type="Gene3D" id="3.40.190.10">
    <property type="entry name" value="Periplasmic binding protein-like II"/>
    <property type="match status" value="2"/>
</dbReference>
<dbReference type="Gene3D" id="1.10.10.10">
    <property type="entry name" value="Winged helix-like DNA-binding domain superfamily/Winged helix DNA-binding domain"/>
    <property type="match status" value="1"/>
</dbReference>
<dbReference type="InterPro" id="IPR005119">
    <property type="entry name" value="LysR_subst-bd"/>
</dbReference>
<proteinExistence type="inferred from homology"/>
<protein>
    <submittedName>
        <fullName evidence="6">LysR family transcriptional regulator</fullName>
    </submittedName>
</protein>
<gene>
    <name evidence="6" type="ORF">HNQ25_03070</name>
</gene>
<evidence type="ECO:0000256" key="1">
    <source>
        <dbReference type="ARBA" id="ARBA00009437"/>
    </source>
</evidence>
<evidence type="ECO:0000259" key="5">
    <source>
        <dbReference type="PROSITE" id="PS50931"/>
    </source>
</evidence>
<keyword evidence="3" id="KW-0238">DNA-binding</keyword>
<dbReference type="PRINTS" id="PR00039">
    <property type="entry name" value="HTHLYSR"/>
</dbReference>
<dbReference type="InterPro" id="IPR050389">
    <property type="entry name" value="LysR-type_TF"/>
</dbReference>
<dbReference type="InterPro" id="IPR036388">
    <property type="entry name" value="WH-like_DNA-bd_sf"/>
</dbReference>
<dbReference type="EMBL" id="CP060009">
    <property type="protein sequence ID" value="QNH01727.1"/>
    <property type="molecule type" value="Genomic_DNA"/>
</dbReference>
<organism evidence="6 7">
    <name type="scientific">Pseudomonas sediminis</name>
    <dbReference type="NCBI Taxonomy" id="1691904"/>
    <lineage>
        <taxon>Bacteria</taxon>
        <taxon>Pseudomonadati</taxon>
        <taxon>Pseudomonadota</taxon>
        <taxon>Gammaproteobacteria</taxon>
        <taxon>Pseudomonadales</taxon>
        <taxon>Pseudomonadaceae</taxon>
        <taxon>Pseudomonas</taxon>
    </lineage>
</organism>
<comment type="similarity">
    <text evidence="1">Belongs to the LysR transcriptional regulatory family.</text>
</comment>
<keyword evidence="2" id="KW-0805">Transcription regulation</keyword>
<feature type="domain" description="HTH lysR-type" evidence="5">
    <location>
        <begin position="4"/>
        <end position="61"/>
    </location>
</feature>
<dbReference type="SUPFAM" id="SSF46785">
    <property type="entry name" value="Winged helix' DNA-binding domain"/>
    <property type="match status" value="1"/>
</dbReference>
<dbReference type="PROSITE" id="PS50931">
    <property type="entry name" value="HTH_LYSR"/>
    <property type="match status" value="1"/>
</dbReference>
<accession>A0ABX6SJE2</accession>